<evidence type="ECO:0000313" key="2">
    <source>
        <dbReference type="EMBL" id="AWP06211.1"/>
    </source>
</evidence>
<name>A0A2U9BQL5_SCOMX</name>
<protein>
    <submittedName>
        <fullName evidence="2 3">Putative synaptonemal complex central element protein 2</fullName>
    </submittedName>
    <submittedName>
        <fullName evidence="4">Putative synaptonemal complex central element protein 2 isoform 3</fullName>
    </submittedName>
    <submittedName>
        <fullName evidence="5">Putative synaptonemal complex central element protein 2 isoform 4</fullName>
    </submittedName>
</protein>
<dbReference type="EMBL" id="CP026250">
    <property type="protein sequence ID" value="AWP06214.1"/>
    <property type="molecule type" value="Genomic_DNA"/>
</dbReference>
<feature type="compositionally biased region" description="Polar residues" evidence="1">
    <location>
        <begin position="1"/>
        <end position="15"/>
    </location>
</feature>
<sequence>MDHTFSFPSQSTAKTGQEDAQMIEEKGPDSSMGKSSAPSVTEVQERHPSLSIDDISRQVQELVEKINDSRTSDQKVMDSYQRELVEKMTGACQQMKEKMFMVYEENSIEMQVKLQELSQVLGSCTKLSDELLEARRALAGLREALAISETSEAQ</sequence>
<proteinExistence type="predicted"/>
<dbReference type="GO" id="GO:0000801">
    <property type="term" value="C:central element"/>
    <property type="evidence" value="ECO:0007669"/>
    <property type="project" value="InterPro"/>
</dbReference>
<dbReference type="EMBL" id="CP026250">
    <property type="protein sequence ID" value="AWP06213.1"/>
    <property type="molecule type" value="Genomic_DNA"/>
</dbReference>
<dbReference type="Proteomes" id="UP000246464">
    <property type="component" value="Chromosome 8"/>
</dbReference>
<feature type="compositionally biased region" description="Polar residues" evidence="1">
    <location>
        <begin position="32"/>
        <end position="42"/>
    </location>
</feature>
<reference evidence="4 6" key="1">
    <citation type="submission" date="2017-12" db="EMBL/GenBank/DDBJ databases">
        <title>Integrating genomic resources of turbot (Scophthalmus maximus) in depth evaluation of genetic and physical mapping variation across individuals.</title>
        <authorList>
            <person name="Martinez P."/>
        </authorList>
    </citation>
    <scope>NUCLEOTIDE SEQUENCE [LARGE SCALE GENOMIC DNA]</scope>
</reference>
<evidence type="ECO:0000313" key="4">
    <source>
        <dbReference type="EMBL" id="AWP06213.1"/>
    </source>
</evidence>
<organism evidence="4 6">
    <name type="scientific">Scophthalmus maximus</name>
    <name type="common">Turbot</name>
    <name type="synonym">Psetta maxima</name>
    <dbReference type="NCBI Taxonomy" id="52904"/>
    <lineage>
        <taxon>Eukaryota</taxon>
        <taxon>Metazoa</taxon>
        <taxon>Chordata</taxon>
        <taxon>Craniata</taxon>
        <taxon>Vertebrata</taxon>
        <taxon>Euteleostomi</taxon>
        <taxon>Actinopterygii</taxon>
        <taxon>Neopterygii</taxon>
        <taxon>Teleostei</taxon>
        <taxon>Neoteleostei</taxon>
        <taxon>Acanthomorphata</taxon>
        <taxon>Carangaria</taxon>
        <taxon>Pleuronectiformes</taxon>
        <taxon>Pleuronectoidei</taxon>
        <taxon>Scophthalmidae</taxon>
        <taxon>Scophthalmus</taxon>
    </lineage>
</organism>
<dbReference type="PANTHER" id="PTHR28398">
    <property type="entry name" value="SYNAPTONEMAL COMPLEX CENTRAL ELEMENT PROTEIN 2"/>
    <property type="match status" value="1"/>
</dbReference>
<accession>A0A2U9BQL5</accession>
<evidence type="ECO:0000313" key="6">
    <source>
        <dbReference type="Proteomes" id="UP000246464"/>
    </source>
</evidence>
<feature type="region of interest" description="Disordered" evidence="1">
    <location>
        <begin position="1"/>
        <end position="56"/>
    </location>
</feature>
<evidence type="ECO:0000313" key="5">
    <source>
        <dbReference type="EMBL" id="AWP06214.1"/>
    </source>
</evidence>
<gene>
    <name evidence="4" type="ORF">SMAX5B_001657</name>
</gene>
<dbReference type="EMBL" id="CP026250">
    <property type="protein sequence ID" value="AWP06211.1"/>
    <property type="molecule type" value="Genomic_DNA"/>
</dbReference>
<keyword evidence="6" id="KW-1185">Reference proteome</keyword>
<dbReference type="InterPro" id="IPR034609">
    <property type="entry name" value="Syce2"/>
</dbReference>
<dbReference type="AlphaFoldDB" id="A0A2U9BQL5"/>
<dbReference type="PANTHER" id="PTHR28398:SF1">
    <property type="entry name" value="SYNAPTONEMAL COMPLEX CENTRAL ELEMENT PROTEIN 2"/>
    <property type="match status" value="1"/>
</dbReference>
<evidence type="ECO:0000256" key="1">
    <source>
        <dbReference type="SAM" id="MobiDB-lite"/>
    </source>
</evidence>
<evidence type="ECO:0000313" key="3">
    <source>
        <dbReference type="EMBL" id="AWP06212.1"/>
    </source>
</evidence>
<dbReference type="EMBL" id="CP026250">
    <property type="protein sequence ID" value="AWP06212.1"/>
    <property type="molecule type" value="Genomic_DNA"/>
</dbReference>
<dbReference type="GO" id="GO:0007130">
    <property type="term" value="P:synaptonemal complex assembly"/>
    <property type="evidence" value="ECO:0007669"/>
    <property type="project" value="InterPro"/>
</dbReference>